<reference evidence="4" key="2">
    <citation type="journal article" date="2021" name="PeerJ">
        <title>Extensive microbial diversity within the chicken gut microbiome revealed by metagenomics and culture.</title>
        <authorList>
            <person name="Gilroy R."/>
            <person name="Ravi A."/>
            <person name="Getino M."/>
            <person name="Pursley I."/>
            <person name="Horton D.L."/>
            <person name="Alikhan N.F."/>
            <person name="Baker D."/>
            <person name="Gharbi K."/>
            <person name="Hall N."/>
            <person name="Watson M."/>
            <person name="Adriaenssens E.M."/>
            <person name="Foster-Nyarko E."/>
            <person name="Jarju S."/>
            <person name="Secka A."/>
            <person name="Antonio M."/>
            <person name="Oren A."/>
            <person name="Chaudhuri R.R."/>
            <person name="La Ragione R."/>
            <person name="Hildebrand F."/>
            <person name="Pallen M.J."/>
        </authorList>
    </citation>
    <scope>NUCLEOTIDE SEQUENCE</scope>
    <source>
        <strain evidence="4">1383</strain>
    </source>
</reference>
<evidence type="ECO:0000256" key="1">
    <source>
        <dbReference type="SAM" id="MobiDB-lite"/>
    </source>
</evidence>
<accession>A0A9D1H8N6</accession>
<sequence length="303" mass="34594">MKNKILLSAVSVLGTLCALSASPQPPSDEQAPARETVVAADTLSPEASSQYALDSLRYTWEYKQKTRLEELRTERYLDSVVYAQMNENQLYRLQMSRQSRYWKSETQRFFEGPFALLVSLAFVLVAFGMVLRARDRGKQRSQELKLAQLEAMKKGQIVFLDRKTEQDRSCAPDEPISEPYPGDVPDYTAIFEQTRRQATRYLRSPRRYRKTGVLLILFAFGTMLFFGLVGNGDAWVLGIVPLFIGFAYLYLDYVSLKAEQQRREMEEFRRYKAEKAAGEPSAKAPEAPAPQSDPQPQEGADRE</sequence>
<gene>
    <name evidence="4" type="ORF">IAC44_01575</name>
</gene>
<organism evidence="4 5">
    <name type="scientific">Candidatus Merdimorpha stercoravium</name>
    <dbReference type="NCBI Taxonomy" id="2840863"/>
    <lineage>
        <taxon>Bacteria</taxon>
        <taxon>Pseudomonadati</taxon>
        <taxon>Bacteroidota</taxon>
        <taxon>Flavobacteriia</taxon>
        <taxon>Flavobacteriales</taxon>
        <taxon>Candidatus Merdimorpha</taxon>
    </lineage>
</organism>
<proteinExistence type="predicted"/>
<feature type="signal peptide" evidence="3">
    <location>
        <begin position="1"/>
        <end position="23"/>
    </location>
</feature>
<keyword evidence="2" id="KW-0472">Membrane</keyword>
<keyword evidence="3" id="KW-0732">Signal</keyword>
<evidence type="ECO:0000313" key="4">
    <source>
        <dbReference type="EMBL" id="HIT97508.1"/>
    </source>
</evidence>
<dbReference type="EMBL" id="DVLY01000038">
    <property type="protein sequence ID" value="HIT97508.1"/>
    <property type="molecule type" value="Genomic_DNA"/>
</dbReference>
<reference evidence="4" key="1">
    <citation type="submission" date="2020-10" db="EMBL/GenBank/DDBJ databases">
        <authorList>
            <person name="Gilroy R."/>
        </authorList>
    </citation>
    <scope>NUCLEOTIDE SEQUENCE</scope>
    <source>
        <strain evidence="4">1383</strain>
    </source>
</reference>
<evidence type="ECO:0000313" key="5">
    <source>
        <dbReference type="Proteomes" id="UP000824161"/>
    </source>
</evidence>
<feature type="chain" id="PRO_5038452372" evidence="3">
    <location>
        <begin position="24"/>
        <end position="303"/>
    </location>
</feature>
<protein>
    <submittedName>
        <fullName evidence="4">EI24 domain-containing protein</fullName>
    </submittedName>
</protein>
<keyword evidence="2" id="KW-1133">Transmembrane helix</keyword>
<evidence type="ECO:0000256" key="3">
    <source>
        <dbReference type="SAM" id="SignalP"/>
    </source>
</evidence>
<evidence type="ECO:0000256" key="2">
    <source>
        <dbReference type="SAM" id="Phobius"/>
    </source>
</evidence>
<feature type="transmembrane region" description="Helical" evidence="2">
    <location>
        <begin position="212"/>
        <end position="229"/>
    </location>
</feature>
<dbReference type="AlphaFoldDB" id="A0A9D1H8N6"/>
<comment type="caution">
    <text evidence="4">The sequence shown here is derived from an EMBL/GenBank/DDBJ whole genome shotgun (WGS) entry which is preliminary data.</text>
</comment>
<feature type="region of interest" description="Disordered" evidence="1">
    <location>
        <begin position="267"/>
        <end position="303"/>
    </location>
</feature>
<name>A0A9D1H8N6_9FLAO</name>
<keyword evidence="2" id="KW-0812">Transmembrane</keyword>
<dbReference type="Proteomes" id="UP000824161">
    <property type="component" value="Unassembled WGS sequence"/>
</dbReference>
<feature type="transmembrane region" description="Helical" evidence="2">
    <location>
        <begin position="235"/>
        <end position="256"/>
    </location>
</feature>
<feature type="transmembrane region" description="Helical" evidence="2">
    <location>
        <begin position="112"/>
        <end position="131"/>
    </location>
</feature>
<feature type="compositionally biased region" description="Basic and acidic residues" evidence="1">
    <location>
        <begin position="267"/>
        <end position="277"/>
    </location>
</feature>